<evidence type="ECO:0000256" key="10">
    <source>
        <dbReference type="ARBA" id="ARBA00023136"/>
    </source>
</evidence>
<dbReference type="OrthoDB" id="9809567at2"/>
<comment type="catalytic activity">
    <reaction evidence="1">
        <text>ATP + protein L-histidine = ADP + protein N-phospho-L-histidine.</text>
        <dbReference type="EC" id="2.7.13.3"/>
    </reaction>
</comment>
<accession>A0A366EF34</accession>
<dbReference type="PROSITE" id="PS50109">
    <property type="entry name" value="HIS_KIN"/>
    <property type="match status" value="1"/>
</dbReference>
<evidence type="ECO:0000259" key="11">
    <source>
        <dbReference type="PROSITE" id="PS50109"/>
    </source>
</evidence>
<evidence type="ECO:0000313" key="14">
    <source>
        <dbReference type="Proteomes" id="UP000253529"/>
    </source>
</evidence>
<evidence type="ECO:0000313" key="13">
    <source>
        <dbReference type="EMBL" id="RBP00943.1"/>
    </source>
</evidence>
<comment type="caution">
    <text evidence="13">The sequence shown here is derived from an EMBL/GenBank/DDBJ whole genome shotgun (WGS) entry which is preliminary data.</text>
</comment>
<dbReference type="Gene3D" id="1.10.287.130">
    <property type="match status" value="1"/>
</dbReference>
<dbReference type="EC" id="2.7.13.3" evidence="3"/>
<reference evidence="13 14" key="1">
    <citation type="submission" date="2018-06" db="EMBL/GenBank/DDBJ databases">
        <title>Genomic Encyclopedia of Type Strains, Phase IV (KMG-IV): sequencing the most valuable type-strain genomes for metagenomic binning, comparative biology and taxonomic classification.</title>
        <authorList>
            <person name="Goeker M."/>
        </authorList>
    </citation>
    <scope>NUCLEOTIDE SEQUENCE [LARGE SCALE GENOMIC DNA]</scope>
    <source>
        <strain evidence="13 14">DSM 24875</strain>
    </source>
</reference>
<dbReference type="GO" id="GO:0005886">
    <property type="term" value="C:plasma membrane"/>
    <property type="evidence" value="ECO:0007669"/>
    <property type="project" value="TreeGrafter"/>
</dbReference>
<sequence>MRLRFGARSIAARLFLSAAFWSALILVLAGLGLSALNARWTEANFDDELGVYLKALVANLPVSGDEAKGGAPAGIAPQFELAFSGWYWQITRLDSAPPDIRASRSLFATQLPHLVAVSPDHGDILSGYVIGPGGRKLRMVERQIDAGDEGRYLVQVAANADVIQSQERSFEWGLAATFLALALALTASTALAVRYGLRPLRVLREGVASIRRGEAQRIDGEFPHDVAPLAAEVNQLIDSNREIVERAQTQVGNLAHALKTPLSVLINEADSASPNLADKVREQTGIMRQQVTFYLDRARAAARARTAGLVTEVKPVVGGLVRTFEKLHAERGLVFEADLPEGLKFRGEAQDLTDLIGNLLDNAGKWAEETVVIRARRVPPAARDLPAFLIADIDDDGPGLAPAAREKAIERGKRLDESRPGSGLGLAIVVELASIYGGSLQLEESPLGGLRASLRLPCV</sequence>
<comment type="subcellular location">
    <subcellularLocation>
        <location evidence="2">Membrane</location>
    </subcellularLocation>
</comment>
<keyword evidence="8" id="KW-1133">Transmembrane helix</keyword>
<dbReference type="InterPro" id="IPR004358">
    <property type="entry name" value="Sig_transdc_His_kin-like_C"/>
</dbReference>
<dbReference type="InterPro" id="IPR036097">
    <property type="entry name" value="HisK_dim/P_sf"/>
</dbReference>
<protein>
    <recommendedName>
        <fullName evidence="3">histidine kinase</fullName>
        <ecNumber evidence="3">2.7.13.3</ecNumber>
    </recommendedName>
</protein>
<dbReference type="SUPFAM" id="SSF47384">
    <property type="entry name" value="Homodimeric domain of signal transducing histidine kinase"/>
    <property type="match status" value="1"/>
</dbReference>
<name>A0A366EF34_9HYPH</name>
<dbReference type="AlphaFoldDB" id="A0A366EF34"/>
<keyword evidence="5" id="KW-0808">Transferase</keyword>
<evidence type="ECO:0000259" key="12">
    <source>
        <dbReference type="PROSITE" id="PS50885"/>
    </source>
</evidence>
<dbReference type="SUPFAM" id="SSF55874">
    <property type="entry name" value="ATPase domain of HSP90 chaperone/DNA topoisomerase II/histidine kinase"/>
    <property type="match status" value="1"/>
</dbReference>
<keyword evidence="9" id="KW-0902">Two-component regulatory system</keyword>
<evidence type="ECO:0000256" key="2">
    <source>
        <dbReference type="ARBA" id="ARBA00004370"/>
    </source>
</evidence>
<keyword evidence="7 13" id="KW-0418">Kinase</keyword>
<keyword evidence="14" id="KW-1185">Reference proteome</keyword>
<dbReference type="Gene3D" id="3.30.565.10">
    <property type="entry name" value="Histidine kinase-like ATPase, C-terminal domain"/>
    <property type="match status" value="1"/>
</dbReference>
<dbReference type="PANTHER" id="PTHR45436">
    <property type="entry name" value="SENSOR HISTIDINE KINASE YKOH"/>
    <property type="match status" value="1"/>
</dbReference>
<dbReference type="PRINTS" id="PR00344">
    <property type="entry name" value="BCTRLSENSOR"/>
</dbReference>
<dbReference type="InterPro" id="IPR036890">
    <property type="entry name" value="HATPase_C_sf"/>
</dbReference>
<dbReference type="EMBL" id="QNRK01000063">
    <property type="protein sequence ID" value="RBP00943.1"/>
    <property type="molecule type" value="Genomic_DNA"/>
</dbReference>
<organism evidence="13 14">
    <name type="scientific">Roseiarcus fermentans</name>
    <dbReference type="NCBI Taxonomy" id="1473586"/>
    <lineage>
        <taxon>Bacteria</taxon>
        <taxon>Pseudomonadati</taxon>
        <taxon>Pseudomonadota</taxon>
        <taxon>Alphaproteobacteria</taxon>
        <taxon>Hyphomicrobiales</taxon>
        <taxon>Roseiarcaceae</taxon>
        <taxon>Roseiarcus</taxon>
    </lineage>
</organism>
<evidence type="ECO:0000256" key="4">
    <source>
        <dbReference type="ARBA" id="ARBA00022553"/>
    </source>
</evidence>
<evidence type="ECO:0000256" key="1">
    <source>
        <dbReference type="ARBA" id="ARBA00000085"/>
    </source>
</evidence>
<dbReference type="PROSITE" id="PS50885">
    <property type="entry name" value="HAMP"/>
    <property type="match status" value="1"/>
</dbReference>
<dbReference type="RefSeq" id="WP_113894078.1">
    <property type="nucleotide sequence ID" value="NZ_QNRK01000063.1"/>
</dbReference>
<dbReference type="GO" id="GO:0000155">
    <property type="term" value="F:phosphorelay sensor kinase activity"/>
    <property type="evidence" value="ECO:0007669"/>
    <property type="project" value="InterPro"/>
</dbReference>
<dbReference type="Proteomes" id="UP000253529">
    <property type="component" value="Unassembled WGS sequence"/>
</dbReference>
<dbReference type="InterPro" id="IPR003594">
    <property type="entry name" value="HATPase_dom"/>
</dbReference>
<dbReference type="Pfam" id="PF02518">
    <property type="entry name" value="HATPase_c"/>
    <property type="match status" value="1"/>
</dbReference>
<dbReference type="InterPro" id="IPR050428">
    <property type="entry name" value="TCS_sensor_his_kinase"/>
</dbReference>
<evidence type="ECO:0000256" key="8">
    <source>
        <dbReference type="ARBA" id="ARBA00022989"/>
    </source>
</evidence>
<dbReference type="InterPro" id="IPR003660">
    <property type="entry name" value="HAMP_dom"/>
</dbReference>
<evidence type="ECO:0000256" key="5">
    <source>
        <dbReference type="ARBA" id="ARBA00022679"/>
    </source>
</evidence>
<feature type="domain" description="HAMP" evidence="12">
    <location>
        <begin position="194"/>
        <end position="245"/>
    </location>
</feature>
<keyword evidence="6" id="KW-0812">Transmembrane</keyword>
<feature type="domain" description="Histidine kinase" evidence="11">
    <location>
        <begin position="253"/>
        <end position="459"/>
    </location>
</feature>
<gene>
    <name evidence="13" type="ORF">DFR50_1639</name>
</gene>
<evidence type="ECO:0000256" key="7">
    <source>
        <dbReference type="ARBA" id="ARBA00022777"/>
    </source>
</evidence>
<keyword evidence="4" id="KW-0597">Phosphoprotein</keyword>
<dbReference type="SMART" id="SM00387">
    <property type="entry name" value="HATPase_c"/>
    <property type="match status" value="1"/>
</dbReference>
<keyword evidence="10" id="KW-0472">Membrane</keyword>
<dbReference type="InterPro" id="IPR005467">
    <property type="entry name" value="His_kinase_dom"/>
</dbReference>
<dbReference type="PANTHER" id="PTHR45436:SF5">
    <property type="entry name" value="SENSOR HISTIDINE KINASE TRCS"/>
    <property type="match status" value="1"/>
</dbReference>
<evidence type="ECO:0000256" key="3">
    <source>
        <dbReference type="ARBA" id="ARBA00012438"/>
    </source>
</evidence>
<evidence type="ECO:0000256" key="9">
    <source>
        <dbReference type="ARBA" id="ARBA00023012"/>
    </source>
</evidence>
<proteinExistence type="predicted"/>
<evidence type="ECO:0000256" key="6">
    <source>
        <dbReference type="ARBA" id="ARBA00022692"/>
    </source>
</evidence>